<sequence>MTHRWWPQSSYSLVRRTPAGRLLVTDELLRAWLARPELALVDDSCPAERALVAALDQSPARVVEHGEIAAIRDPDARDNWFAFVAFRNRVLAQPDIESAWLELFLDGLSGIAPVFVPQLTELILHGLLHDCDDPLMWRAAELFFRSQRATPQGGRVLMADAEVLGDYAETGGFGNIGRLILQAGGAPRRADLDVLDPTNAAELYARAGRRAVLPLNVGQPGLDALCRVMERFIAHFYGCTVRITPQKDIHDDRWAWHIGLDREAMDLLNTLYEGGALAPDRTARIVALFRLDFDDPTDMRAELRRDGEARPVWMALAMDDAGLVQMKPQNLLLNLPLAAVN</sequence>
<organism evidence="1 2">
    <name type="scientific">Methyloversatilis universalis (strain ATCC BAA-1314 / DSM 25237 / JCM 13912 / CCUG 52030 / FAM5)</name>
    <dbReference type="NCBI Taxonomy" id="1000565"/>
    <lineage>
        <taxon>Bacteria</taxon>
        <taxon>Pseudomonadati</taxon>
        <taxon>Pseudomonadota</taxon>
        <taxon>Betaproteobacteria</taxon>
        <taxon>Nitrosomonadales</taxon>
        <taxon>Sterolibacteriaceae</taxon>
        <taxon>Methyloversatilis</taxon>
    </lineage>
</organism>
<protein>
    <submittedName>
        <fullName evidence="1">Uncharacterized protein</fullName>
    </submittedName>
</protein>
<comment type="caution">
    <text evidence="1">The sequence shown here is derived from an EMBL/GenBank/DDBJ whole genome shotgun (WGS) entry which is preliminary data.</text>
</comment>
<proteinExistence type="predicted"/>
<dbReference type="Proteomes" id="UP000005019">
    <property type="component" value="Unassembled WGS sequence"/>
</dbReference>
<evidence type="ECO:0000313" key="2">
    <source>
        <dbReference type="Proteomes" id="UP000005019"/>
    </source>
</evidence>
<accession>F5RAV5</accession>
<dbReference type="OrthoDB" id="8557298at2"/>
<dbReference type="InterPro" id="IPR045932">
    <property type="entry name" value="DUF6352"/>
</dbReference>
<keyword evidence="2" id="KW-1185">Reference proteome</keyword>
<gene>
    <name evidence="1" type="ORF">METUNv1_01442</name>
</gene>
<dbReference type="Pfam" id="PF19879">
    <property type="entry name" value="DUF6352"/>
    <property type="match status" value="1"/>
</dbReference>
<dbReference type="EMBL" id="AFHG01000041">
    <property type="protein sequence ID" value="EGK72326.1"/>
    <property type="molecule type" value="Genomic_DNA"/>
</dbReference>
<dbReference type="eggNOG" id="ENOG502Z8AK">
    <property type="taxonomic scope" value="Bacteria"/>
</dbReference>
<dbReference type="RefSeq" id="WP_008060278.1">
    <property type="nucleotide sequence ID" value="NZ_AFHG01000041.1"/>
</dbReference>
<evidence type="ECO:0000313" key="1">
    <source>
        <dbReference type="EMBL" id="EGK72326.1"/>
    </source>
</evidence>
<name>F5RAV5_METUF</name>
<dbReference type="STRING" id="1000565.METUNv1_01442"/>
<dbReference type="AlphaFoldDB" id="F5RAV5"/>
<reference evidence="1 2" key="1">
    <citation type="journal article" date="2011" name="J. Bacteriol.">
        <title>Genome sequence of Methyloversatilis universalis FAM5T, a methylotrophic representative of the order Rhodocyclales.</title>
        <authorList>
            <person name="Kittichotirat W."/>
            <person name="Good N.M."/>
            <person name="Hall R."/>
            <person name="Bringel F."/>
            <person name="Lajus A."/>
            <person name="Medigue C."/>
            <person name="Smalley N.E."/>
            <person name="Beck D."/>
            <person name="Bumgarner R."/>
            <person name="Vuilleumier S."/>
            <person name="Kalyuzhnaya M.G."/>
        </authorList>
    </citation>
    <scope>NUCLEOTIDE SEQUENCE [LARGE SCALE GENOMIC DNA]</scope>
    <source>
        <strain evidence="2">ATCC BAA-1314 / JCM 13912 / FAM5</strain>
    </source>
</reference>